<evidence type="ECO:0000256" key="1">
    <source>
        <dbReference type="SAM" id="MobiDB-lite"/>
    </source>
</evidence>
<dbReference type="Proteomes" id="UP000247498">
    <property type="component" value="Unassembled WGS sequence"/>
</dbReference>
<feature type="region of interest" description="Disordered" evidence="1">
    <location>
        <begin position="748"/>
        <end position="782"/>
    </location>
</feature>
<sequence>MLWVLRAAARRGLGGTGPASLAHCAALALQAPLPGDLGSARAVVWQQAGRGYTSGALAAAEAPTDAPTDAPAEAPAEANGGGGHDASHDGSSPAATDAADTGSGYAEAATASSSRHHGHRGAGTGRGGRRRGPRVFDADGKLQPPRGRVLNDVSRAGSLEALEGVIVQSAAMFDEDHVASSIARLVVLAGGGGDETVGSGGTLTGDALGRAQRLLTGLCSALLRFPETVKGRHVCAALRGLAALNPPQRDELLQQLVQLMAQDDARIVHTAEPIELAIFAWCLAKLQRLVRRVTRADSPEYASDDEDGLGAAGGGGRAGDEPAGAAMDKLWELLRAEIGERGDRLEPAQLASVLWALSSAHRDPGCELVVRLAPLALAALPRMQPRDFVSTLFSYAKLKNFVRDAAEEQAWSQWWQQEGNEGAWQPWTREVETEALPMPLRADAGAVADEALAVIAAAVPAQLGRAKPYQLAATLSALRFADQPCGELLASKLPAVLAAARHYGDETPLLYSPWNAAFRHLYQLAHAYLPIGWDLARPPLEDGGGAGASPAIAAVGPVAPPTAEQREAVLAVAGACERLLSRAEQVRQDRAKSRGMLQAPPSFRQMMHLSPKRLSGLLRITAVVAPEAAAPLARAVALHFQRAQQLRVLTPTQLISVTAALASAGFSSASALQGQLYPLAFDTLAPYVAGLGHTSLMRLLGAAGSVSPPPAGLLRAAAPPLQAAVATLTPHQLVHTAAVYGRVPSWAPAQRRSGRGGGGGEDGGGEGEGGGGEGGEEEGAPDHWAWDAGAALPTVGSGAAFIAWPLVAAAGTPAPEQDGVIPQLAAALAQRAAELGPARVARPSWRLPEGGDGGRQRLLAFVAALRAMGLDQPGALAALLERALDPACPGGAVLGDASPSDAAALLAALGDAAAAGAGGEEAGAVARVATALAARAGPAATGALEEPQLRALGLQ</sequence>
<dbReference type="OrthoDB" id="10677122at2759"/>
<proteinExistence type="predicted"/>
<accession>A0A2V0P0I4</accession>
<keyword evidence="3" id="KW-1185">Reference proteome</keyword>
<dbReference type="EMBL" id="BDRX01000019">
    <property type="protein sequence ID" value="GBF90697.1"/>
    <property type="molecule type" value="Genomic_DNA"/>
</dbReference>
<evidence type="ECO:0000313" key="3">
    <source>
        <dbReference type="Proteomes" id="UP000247498"/>
    </source>
</evidence>
<reference evidence="2 3" key="1">
    <citation type="journal article" date="2018" name="Sci. Rep.">
        <title>Raphidocelis subcapitata (=Pseudokirchneriella subcapitata) provides an insight into genome evolution and environmental adaptations in the Sphaeropleales.</title>
        <authorList>
            <person name="Suzuki S."/>
            <person name="Yamaguchi H."/>
            <person name="Nakajima N."/>
            <person name="Kawachi M."/>
        </authorList>
    </citation>
    <scope>NUCLEOTIDE SEQUENCE [LARGE SCALE GENOMIC DNA]</scope>
    <source>
        <strain evidence="2 3">NIES-35</strain>
    </source>
</reference>
<organism evidence="2 3">
    <name type="scientific">Raphidocelis subcapitata</name>
    <dbReference type="NCBI Taxonomy" id="307507"/>
    <lineage>
        <taxon>Eukaryota</taxon>
        <taxon>Viridiplantae</taxon>
        <taxon>Chlorophyta</taxon>
        <taxon>core chlorophytes</taxon>
        <taxon>Chlorophyceae</taxon>
        <taxon>CS clade</taxon>
        <taxon>Sphaeropleales</taxon>
        <taxon>Selenastraceae</taxon>
        <taxon>Raphidocelis</taxon>
    </lineage>
</organism>
<comment type="caution">
    <text evidence="2">The sequence shown here is derived from an EMBL/GenBank/DDBJ whole genome shotgun (WGS) entry which is preliminary data.</text>
</comment>
<gene>
    <name evidence="2" type="ORF">Rsub_02997</name>
</gene>
<protein>
    <recommendedName>
        <fullName evidence="4">RAP domain-containing protein</fullName>
    </recommendedName>
</protein>
<evidence type="ECO:0000313" key="2">
    <source>
        <dbReference type="EMBL" id="GBF90697.1"/>
    </source>
</evidence>
<dbReference type="AlphaFoldDB" id="A0A2V0P0I4"/>
<feature type="region of interest" description="Disordered" evidence="1">
    <location>
        <begin position="56"/>
        <end position="149"/>
    </location>
</feature>
<feature type="region of interest" description="Disordered" evidence="1">
    <location>
        <begin position="300"/>
        <end position="321"/>
    </location>
</feature>
<name>A0A2V0P0I4_9CHLO</name>
<evidence type="ECO:0008006" key="4">
    <source>
        <dbReference type="Google" id="ProtNLM"/>
    </source>
</evidence>
<dbReference type="InParanoid" id="A0A2V0P0I4"/>
<feature type="compositionally biased region" description="Low complexity" evidence="1">
    <location>
        <begin position="58"/>
        <end position="78"/>
    </location>
</feature>
<feature type="compositionally biased region" description="Gly residues" evidence="1">
    <location>
        <begin position="755"/>
        <end position="773"/>
    </location>
</feature>